<keyword evidence="2" id="KW-0472">Membrane</keyword>
<dbReference type="Pfam" id="PF10935">
    <property type="entry name" value="DUF2637"/>
    <property type="match status" value="1"/>
</dbReference>
<protein>
    <recommendedName>
        <fullName evidence="5">DUF2637 domain-containing protein</fullName>
    </recommendedName>
</protein>
<reference evidence="3 4" key="1">
    <citation type="journal article" date="2016" name="Front. Microbiol.">
        <title>Comparative Genomics Analysis of Streptomyces Species Reveals Their Adaptation to the Marine Environment and Their Diversity at the Genomic Level.</title>
        <authorList>
            <person name="Tian X."/>
            <person name="Zhang Z."/>
            <person name="Yang T."/>
            <person name="Chen M."/>
            <person name="Li J."/>
            <person name="Chen F."/>
            <person name="Yang J."/>
            <person name="Li W."/>
            <person name="Zhang B."/>
            <person name="Zhang Z."/>
            <person name="Wu J."/>
            <person name="Zhang C."/>
            <person name="Long L."/>
            <person name="Xiao J."/>
        </authorList>
    </citation>
    <scope>NUCLEOTIDE SEQUENCE [LARGE SCALE GENOMIC DNA]</scope>
    <source>
        <strain evidence="3 4">SCSIO 10429</strain>
    </source>
</reference>
<organism evidence="3 4">
    <name type="scientific">Streptomyces nanshensis</name>
    <dbReference type="NCBI Taxonomy" id="518642"/>
    <lineage>
        <taxon>Bacteria</taxon>
        <taxon>Bacillati</taxon>
        <taxon>Actinomycetota</taxon>
        <taxon>Actinomycetes</taxon>
        <taxon>Kitasatosporales</taxon>
        <taxon>Streptomycetaceae</taxon>
        <taxon>Streptomyces</taxon>
    </lineage>
</organism>
<feature type="transmembrane region" description="Helical" evidence="2">
    <location>
        <begin position="94"/>
        <end position="112"/>
    </location>
</feature>
<keyword evidence="2" id="KW-0812">Transmembrane</keyword>
<sequence>MGVDLIKRAPVTGRKVPPLSRPERILLSTVSAGGAGVGGLGLAVSFGSVSRAAERWGFTEPWMLPTGIDVAIPVFTAANLLLIRMNMPLAWVRWVPWALTLVTCYLNVSAGQNMAAKAAHGTMPLLWVVLSEVAAHVYATRIGAVTGTRMEKIRRSRWLLAFPSTFALWRRMTLWEITSYREALEVEKRRQLVRADLWEEHGRRWRSKADRRTRVLLKLGELAPADAMPSAPDTRCVSDPTAESNREQAASRTARPRRTPRRRKGSKVLRLTFAEQLANARVVTAAWTVEQLKAEPIRNAVGCGQERSRQLRDALKNERAELPSDSATAELETAAS</sequence>
<feature type="transmembrane region" description="Helical" evidence="2">
    <location>
        <begin position="62"/>
        <end position="82"/>
    </location>
</feature>
<evidence type="ECO:0000256" key="1">
    <source>
        <dbReference type="SAM" id="MobiDB-lite"/>
    </source>
</evidence>
<evidence type="ECO:0000313" key="4">
    <source>
        <dbReference type="Proteomes" id="UP000176005"/>
    </source>
</evidence>
<feature type="region of interest" description="Disordered" evidence="1">
    <location>
        <begin position="226"/>
        <end position="266"/>
    </location>
</feature>
<dbReference type="InterPro" id="IPR021235">
    <property type="entry name" value="DUF2637"/>
</dbReference>
<name>A0A1E7L2X4_9ACTN</name>
<feature type="transmembrane region" description="Helical" evidence="2">
    <location>
        <begin position="124"/>
        <end position="147"/>
    </location>
</feature>
<dbReference type="PATRIC" id="fig|518642.10.peg.3464"/>
<dbReference type="AlphaFoldDB" id="A0A1E7L2X4"/>
<feature type="transmembrane region" description="Helical" evidence="2">
    <location>
        <begin position="25"/>
        <end position="50"/>
    </location>
</feature>
<feature type="region of interest" description="Disordered" evidence="1">
    <location>
        <begin position="303"/>
        <end position="336"/>
    </location>
</feature>
<proteinExistence type="predicted"/>
<dbReference type="RefSeq" id="WP_070017789.1">
    <property type="nucleotide sequence ID" value="NZ_LJGW01000293.1"/>
</dbReference>
<accession>A0A1E7L2X4</accession>
<feature type="compositionally biased region" description="Basic residues" evidence="1">
    <location>
        <begin position="254"/>
        <end position="266"/>
    </location>
</feature>
<comment type="caution">
    <text evidence="3">The sequence shown here is derived from an EMBL/GenBank/DDBJ whole genome shotgun (WGS) entry which is preliminary data.</text>
</comment>
<evidence type="ECO:0008006" key="5">
    <source>
        <dbReference type="Google" id="ProtNLM"/>
    </source>
</evidence>
<feature type="compositionally biased region" description="Basic and acidic residues" evidence="1">
    <location>
        <begin position="306"/>
        <end position="322"/>
    </location>
</feature>
<keyword evidence="2" id="KW-1133">Transmembrane helix</keyword>
<keyword evidence="4" id="KW-1185">Reference proteome</keyword>
<evidence type="ECO:0000313" key="3">
    <source>
        <dbReference type="EMBL" id="OEV10508.1"/>
    </source>
</evidence>
<dbReference type="EMBL" id="LJGW01000293">
    <property type="protein sequence ID" value="OEV10508.1"/>
    <property type="molecule type" value="Genomic_DNA"/>
</dbReference>
<dbReference type="Proteomes" id="UP000176005">
    <property type="component" value="Unassembled WGS sequence"/>
</dbReference>
<evidence type="ECO:0000256" key="2">
    <source>
        <dbReference type="SAM" id="Phobius"/>
    </source>
</evidence>
<gene>
    <name evidence="3" type="ORF">AN218_17300</name>
</gene>